<dbReference type="PANTHER" id="PTHR11219:SF69">
    <property type="entry name" value="TENEURIN-A"/>
    <property type="match status" value="1"/>
</dbReference>
<dbReference type="PRINTS" id="PR00011">
    <property type="entry name" value="EGFLAMININ"/>
</dbReference>
<keyword evidence="8" id="KW-1185">Reference proteome</keyword>
<dbReference type="Proteomes" id="UP001530400">
    <property type="component" value="Unassembled WGS sequence"/>
</dbReference>
<evidence type="ECO:0000256" key="3">
    <source>
        <dbReference type="ARBA" id="ARBA00023157"/>
    </source>
</evidence>
<dbReference type="PROSITE" id="PS01186">
    <property type="entry name" value="EGF_2"/>
    <property type="match status" value="2"/>
</dbReference>
<evidence type="ECO:0000256" key="2">
    <source>
        <dbReference type="ARBA" id="ARBA00022737"/>
    </source>
</evidence>
<feature type="signal peptide" evidence="5">
    <location>
        <begin position="1"/>
        <end position="22"/>
    </location>
</feature>
<comment type="caution">
    <text evidence="7">The sequence shown here is derived from an EMBL/GenBank/DDBJ whole genome shotgun (WGS) entry which is preliminary data.</text>
</comment>
<dbReference type="PROSITE" id="PS50026">
    <property type="entry name" value="EGF_3"/>
    <property type="match status" value="2"/>
</dbReference>
<feature type="domain" description="EGF-like" evidence="6">
    <location>
        <begin position="108"/>
        <end position="144"/>
    </location>
</feature>
<accession>A0ABD3PDR8</accession>
<name>A0ABD3PDR8_9STRA</name>
<protein>
    <recommendedName>
        <fullName evidence="6">EGF-like domain-containing protein</fullName>
    </recommendedName>
</protein>
<dbReference type="Gene3D" id="2.60.120.260">
    <property type="entry name" value="Galactose-binding domain-like"/>
    <property type="match status" value="1"/>
</dbReference>
<dbReference type="InterPro" id="IPR051216">
    <property type="entry name" value="Teneurin"/>
</dbReference>
<dbReference type="InterPro" id="IPR002049">
    <property type="entry name" value="LE_dom"/>
</dbReference>
<dbReference type="PROSITE" id="PS00022">
    <property type="entry name" value="EGF_1"/>
    <property type="match status" value="3"/>
</dbReference>
<dbReference type="AlphaFoldDB" id="A0ABD3PDR8"/>
<proteinExistence type="predicted"/>
<dbReference type="InterPro" id="IPR000742">
    <property type="entry name" value="EGF"/>
</dbReference>
<dbReference type="PANTHER" id="PTHR11219">
    <property type="entry name" value="TENEURIN AND N-ACETYLGLUCOSAMINE-1-PHOSPHODIESTER ALPHA-N-ACETYLGLUCOSAMINIDASE"/>
    <property type="match status" value="1"/>
</dbReference>
<feature type="disulfide bond" evidence="4">
    <location>
        <begin position="134"/>
        <end position="143"/>
    </location>
</feature>
<gene>
    <name evidence="7" type="ORF">ACHAWO_010575</name>
</gene>
<feature type="chain" id="PRO_5044839047" description="EGF-like domain-containing protein" evidence="5">
    <location>
        <begin position="23"/>
        <end position="806"/>
    </location>
</feature>
<reference evidence="7 8" key="1">
    <citation type="submission" date="2024-10" db="EMBL/GenBank/DDBJ databases">
        <title>Updated reference genomes for cyclostephanoid diatoms.</title>
        <authorList>
            <person name="Roberts W.R."/>
            <person name="Alverson A.J."/>
        </authorList>
    </citation>
    <scope>NUCLEOTIDE SEQUENCE [LARGE SCALE GENOMIC DNA]</scope>
    <source>
        <strain evidence="7 8">AJA010-31</strain>
    </source>
</reference>
<dbReference type="EMBL" id="JALLPJ020000663">
    <property type="protein sequence ID" value="KAL3786163.1"/>
    <property type="molecule type" value="Genomic_DNA"/>
</dbReference>
<sequence>MRFAQGSVVLALGASLLGIAQAECPNACSGHGQCGPHDMCSCDRNWQGSDCSLRTCPFGKSHVDTPKGDLDASLSVGDRDSVVVTDSTVYPFGTTEGFPLMTDTNGNVIDNTAHDYAECSNKGLCDRSRGECECLPGYDGHACQRASCPTDAKTVTPGSGTLGKSNTQFKSFNGASAFFGNSKMSNVPLRNQCSGHGTCMSLEQLAFLDNSNIYDLWDKDISMGCKCDPGLSSLTLLDLFRHSYVGADCSDKICITGVDPLYTDDTTAQVAQTTVRIASDSASTLSGRYAIKFFDSFGEDWITRSIPVDGVDHCDDVTAALLALPNGVVPSIECDWSLVSYGLEYTLTFTGNPGHLRQLELDIYLDGSRESIEASAGTLSTTVHQTVVGESVDYFADRCEGLTVKILADSADIDDSWNADVRPGSLGYISGPNGPLTAAEKKTLKRCLSDSDWDYENNVEVANWDTGANIETDANGSYNMIGAFPHAMKVVPVESTAGYNVHTPGSYHLVWYDAAATNKEFRVANLNSDANVVGEATEMYVYTTKGTVQQMGYGTELGIGDNPAAIAENPLGGSSSTRIVGYFDKGSNRIYTNYDTSCKNNPESPNPRNHVCVDKGDKLFVVDSCWGRGDKGAGTVNPIFGGVDLNECADSTVPYKNSGNIYTVHKVPMGSNSTTTPATTVDIVADPTAKHSVDTNIIEVSASFGWTGLEGDPENSGLSPADDTVWSDNTGVVVLFHFTPHREGTIEYVSQCSGRGMCNKGTGQCECFDGYAGLDCSHQNVLAKYYHNEEKALEAAKAETEATKKK</sequence>
<organism evidence="7 8">
    <name type="scientific">Cyclotella atomus</name>
    <dbReference type="NCBI Taxonomy" id="382360"/>
    <lineage>
        <taxon>Eukaryota</taxon>
        <taxon>Sar</taxon>
        <taxon>Stramenopiles</taxon>
        <taxon>Ochrophyta</taxon>
        <taxon>Bacillariophyta</taxon>
        <taxon>Coscinodiscophyceae</taxon>
        <taxon>Thalassiosirophycidae</taxon>
        <taxon>Stephanodiscales</taxon>
        <taxon>Stephanodiscaceae</taxon>
        <taxon>Cyclotella</taxon>
    </lineage>
</organism>
<dbReference type="Pfam" id="PF07974">
    <property type="entry name" value="EGF_2"/>
    <property type="match status" value="1"/>
</dbReference>
<feature type="disulfide bond" evidence="4">
    <location>
        <begin position="42"/>
        <end position="51"/>
    </location>
</feature>
<evidence type="ECO:0000256" key="5">
    <source>
        <dbReference type="SAM" id="SignalP"/>
    </source>
</evidence>
<feature type="disulfide bond" evidence="4">
    <location>
        <begin position="24"/>
        <end position="34"/>
    </location>
</feature>
<evidence type="ECO:0000256" key="4">
    <source>
        <dbReference type="PROSITE-ProRule" id="PRU00076"/>
    </source>
</evidence>
<keyword evidence="3 4" id="KW-1015">Disulfide bond</keyword>
<dbReference type="InterPro" id="IPR013111">
    <property type="entry name" value="EGF_extracell"/>
</dbReference>
<evidence type="ECO:0000313" key="8">
    <source>
        <dbReference type="Proteomes" id="UP001530400"/>
    </source>
</evidence>
<keyword evidence="5" id="KW-0732">Signal</keyword>
<feature type="domain" description="EGF-like" evidence="6">
    <location>
        <begin position="20"/>
        <end position="52"/>
    </location>
</feature>
<keyword evidence="1 4" id="KW-0245">EGF-like domain</keyword>
<evidence type="ECO:0000259" key="6">
    <source>
        <dbReference type="PROSITE" id="PS50026"/>
    </source>
</evidence>
<comment type="caution">
    <text evidence="4">Lacks conserved residue(s) required for the propagation of feature annotation.</text>
</comment>
<evidence type="ECO:0000313" key="7">
    <source>
        <dbReference type="EMBL" id="KAL3786163.1"/>
    </source>
</evidence>
<keyword evidence="2" id="KW-0677">Repeat</keyword>
<dbReference type="CDD" id="cd00055">
    <property type="entry name" value="EGF_Lam"/>
    <property type="match status" value="1"/>
</dbReference>
<evidence type="ECO:0000256" key="1">
    <source>
        <dbReference type="ARBA" id="ARBA00022536"/>
    </source>
</evidence>